<dbReference type="GO" id="GO:0004803">
    <property type="term" value="F:transposase activity"/>
    <property type="evidence" value="ECO:0007669"/>
    <property type="project" value="InterPro"/>
</dbReference>
<keyword evidence="1" id="KW-0472">Membrane</keyword>
<keyword evidence="4" id="KW-1185">Reference proteome</keyword>
<dbReference type="Pfam" id="PF01609">
    <property type="entry name" value="DDE_Tnp_1"/>
    <property type="match status" value="1"/>
</dbReference>
<name>A0A062V5R8_9EURY</name>
<keyword evidence="1" id="KW-1133">Transmembrane helix</keyword>
<dbReference type="PANTHER" id="PTHR33252">
    <property type="entry name" value="THIRD ORF IN TRANSPOSON ISC1160"/>
    <property type="match status" value="1"/>
</dbReference>
<accession>A0A062V5R8</accession>
<dbReference type="OrthoDB" id="137726at2157"/>
<feature type="transmembrane region" description="Helical" evidence="1">
    <location>
        <begin position="317"/>
        <end position="341"/>
    </location>
</feature>
<organism evidence="3 4">
    <name type="scientific">Candidatus Methanoperedens nitratireducens</name>
    <dbReference type="NCBI Taxonomy" id="1392998"/>
    <lineage>
        <taxon>Archaea</taxon>
        <taxon>Methanobacteriati</taxon>
        <taxon>Methanobacteriota</taxon>
        <taxon>Stenosarchaea group</taxon>
        <taxon>Methanomicrobia</taxon>
        <taxon>Methanosarcinales</taxon>
        <taxon>ANME-2 cluster</taxon>
        <taxon>Candidatus Methanoperedentaceae</taxon>
        <taxon>Candidatus Methanoperedens</taxon>
    </lineage>
</organism>
<evidence type="ECO:0000256" key="1">
    <source>
        <dbReference type="SAM" id="Phobius"/>
    </source>
</evidence>
<evidence type="ECO:0000313" key="3">
    <source>
        <dbReference type="EMBL" id="KCZ72682.1"/>
    </source>
</evidence>
<dbReference type="SUPFAM" id="SSF53098">
    <property type="entry name" value="Ribonuclease H-like"/>
    <property type="match status" value="1"/>
</dbReference>
<dbReference type="PANTHER" id="PTHR33252:SF2">
    <property type="entry name" value="TRANSPOSASE IS4-LIKE DOMAIN-CONTAINING PROTEIN"/>
    <property type="match status" value="1"/>
</dbReference>
<evidence type="ECO:0000259" key="2">
    <source>
        <dbReference type="Pfam" id="PF01609"/>
    </source>
</evidence>
<dbReference type="InterPro" id="IPR012337">
    <property type="entry name" value="RNaseH-like_sf"/>
</dbReference>
<comment type="caution">
    <text evidence="3">The sequence shown here is derived from an EMBL/GenBank/DDBJ whole genome shotgun (WGS) entry which is preliminary data.</text>
</comment>
<dbReference type="GO" id="GO:0003677">
    <property type="term" value="F:DNA binding"/>
    <property type="evidence" value="ECO:0007669"/>
    <property type="project" value="InterPro"/>
</dbReference>
<dbReference type="RefSeq" id="WP_081810149.1">
    <property type="nucleotide sequence ID" value="NZ_JMIY01000002.1"/>
</dbReference>
<dbReference type="InterPro" id="IPR002559">
    <property type="entry name" value="Transposase_11"/>
</dbReference>
<evidence type="ECO:0000313" key="4">
    <source>
        <dbReference type="Proteomes" id="UP000027153"/>
    </source>
</evidence>
<proteinExistence type="predicted"/>
<dbReference type="Proteomes" id="UP000027153">
    <property type="component" value="Unassembled WGS sequence"/>
</dbReference>
<keyword evidence="1" id="KW-0812">Transmembrane</keyword>
<protein>
    <submittedName>
        <fullName evidence="3">Transposase family protein</fullName>
    </submittedName>
</protein>
<dbReference type="EMBL" id="JMIY01000002">
    <property type="protein sequence ID" value="KCZ72682.1"/>
    <property type="molecule type" value="Genomic_DNA"/>
</dbReference>
<dbReference type="GO" id="GO:0006313">
    <property type="term" value="P:DNA transposition"/>
    <property type="evidence" value="ECO:0007669"/>
    <property type="project" value="InterPro"/>
</dbReference>
<reference evidence="3 4" key="1">
    <citation type="journal article" date="2013" name="Nature">
        <title>Anaerobic oxidation of methane coupled to nitrate reduction in a novel archaeal lineage.</title>
        <authorList>
            <person name="Haroon M.F."/>
            <person name="Hu S."/>
            <person name="Shi Y."/>
            <person name="Imelfort M."/>
            <person name="Keller J."/>
            <person name="Hugenholtz P."/>
            <person name="Yuan Z."/>
            <person name="Tyson G.W."/>
        </authorList>
    </citation>
    <scope>NUCLEOTIDE SEQUENCE [LARGE SCALE GENOMIC DNA]</scope>
    <source>
        <strain evidence="3 4">ANME-2d</strain>
    </source>
</reference>
<feature type="domain" description="Transposase IS4-like" evidence="2">
    <location>
        <begin position="178"/>
        <end position="329"/>
    </location>
</feature>
<sequence length="370" mass="43667">MLSSTEMRLYQTLKKKFYPMFEFKQRHNVTTGRQDNLLDCIVHAAITDDFIENSTQILKSREKDVPAPRTIRYHLEKLEIDEILRQESKISEELYRMVEKQRWFVNKVDLSIDTHDWMYYGDTDDEMVLGTQAKNGTSYAYKFATINVVERGIRFTLKALPIRNYSEICNVVEELIKYAMQKVKIKRIYLDRGFYEVPIVRMLKRLGVHFVIQAKKSTGIMKVIEKNKDKKVIAVDYKMKRKRKAPSGKEDVKLFIIPHRRKKNERVCFVTNLDVNEKNAKKYAEGYRKRWGIETSYRVKKEAFRPKTTSKNYAIRLFFFLFSVCLYNLWILINIGLGLALDRRKPEKPLVTAKMFGNLFIAAYDIGGLT</sequence>
<dbReference type="AlphaFoldDB" id="A0A062V5R8"/>
<gene>
    <name evidence="3" type="ORF">ANME2D_01113</name>
</gene>